<keyword evidence="1" id="KW-1133">Transmembrane helix</keyword>
<dbReference type="AlphaFoldDB" id="A0A928VW47"/>
<dbReference type="EMBL" id="JADEXN010000035">
    <property type="protein sequence ID" value="MBE9039827.1"/>
    <property type="molecule type" value="Genomic_DNA"/>
</dbReference>
<comment type="caution">
    <text evidence="2">The sequence shown here is derived from an EMBL/GenBank/DDBJ whole genome shotgun (WGS) entry which is preliminary data.</text>
</comment>
<organism evidence="2 3">
    <name type="scientific">Zarconia navalis LEGE 11467</name>
    <dbReference type="NCBI Taxonomy" id="1828826"/>
    <lineage>
        <taxon>Bacteria</taxon>
        <taxon>Bacillati</taxon>
        <taxon>Cyanobacteriota</taxon>
        <taxon>Cyanophyceae</taxon>
        <taxon>Oscillatoriophycideae</taxon>
        <taxon>Oscillatoriales</taxon>
        <taxon>Oscillatoriales incertae sedis</taxon>
        <taxon>Zarconia</taxon>
        <taxon>Zarconia navalis</taxon>
    </lineage>
</organism>
<evidence type="ECO:0000313" key="2">
    <source>
        <dbReference type="EMBL" id="MBE9039827.1"/>
    </source>
</evidence>
<sequence length="197" mass="22839">MRFNPVKVFSLVRAYFSGFLTIAFYFKADVFMLSATIVTASRNSICEPQTAANMNKHEDRELSMYIELSVEILKTQDRKAIEFLKNFLAILPSLTEISMVLTAAIEQLAQTDPESCRWILRNPRELMPELDLLSLGQQVLRSQLKTERILPKTDFFFDENARMVLRKEIKERLMTNSNKAESLILEEMISTFERADK</sequence>
<feature type="transmembrane region" description="Helical" evidence="1">
    <location>
        <begin position="6"/>
        <end position="26"/>
    </location>
</feature>
<reference evidence="2" key="1">
    <citation type="submission" date="2020-10" db="EMBL/GenBank/DDBJ databases">
        <authorList>
            <person name="Castelo-Branco R."/>
            <person name="Eusebio N."/>
            <person name="Adriana R."/>
            <person name="Vieira A."/>
            <person name="Brugerolle De Fraissinette N."/>
            <person name="Rezende De Castro R."/>
            <person name="Schneider M.P."/>
            <person name="Vasconcelos V."/>
            <person name="Leao P.N."/>
        </authorList>
    </citation>
    <scope>NUCLEOTIDE SEQUENCE</scope>
    <source>
        <strain evidence="2">LEGE 11467</strain>
    </source>
</reference>
<keyword evidence="1" id="KW-0812">Transmembrane</keyword>
<protein>
    <submittedName>
        <fullName evidence="2">Uncharacterized protein</fullName>
    </submittedName>
</protein>
<dbReference type="RefSeq" id="WP_264320088.1">
    <property type="nucleotide sequence ID" value="NZ_JADEXN010000035.1"/>
</dbReference>
<dbReference type="Proteomes" id="UP000621799">
    <property type="component" value="Unassembled WGS sequence"/>
</dbReference>
<gene>
    <name evidence="2" type="ORF">IQ235_03345</name>
</gene>
<evidence type="ECO:0000313" key="3">
    <source>
        <dbReference type="Proteomes" id="UP000621799"/>
    </source>
</evidence>
<evidence type="ECO:0000256" key="1">
    <source>
        <dbReference type="SAM" id="Phobius"/>
    </source>
</evidence>
<proteinExistence type="predicted"/>
<keyword evidence="1" id="KW-0472">Membrane</keyword>
<keyword evidence="3" id="KW-1185">Reference proteome</keyword>
<accession>A0A928VW47</accession>
<name>A0A928VW47_9CYAN</name>